<evidence type="ECO:0000256" key="5">
    <source>
        <dbReference type="ARBA" id="ARBA00022679"/>
    </source>
</evidence>
<comment type="catalytic activity">
    <reaction evidence="8 13">
        <text>7-aminomethyl-7-carbaguanosine(34) in tRNA + S-adenosyl-L-methionine = epoxyqueuosine(34) in tRNA + adenine + L-methionine + 2 H(+)</text>
        <dbReference type="Rhea" id="RHEA:32155"/>
        <dbReference type="Rhea" id="RHEA-COMP:10342"/>
        <dbReference type="Rhea" id="RHEA-COMP:18582"/>
        <dbReference type="ChEBI" id="CHEBI:15378"/>
        <dbReference type="ChEBI" id="CHEBI:16708"/>
        <dbReference type="ChEBI" id="CHEBI:57844"/>
        <dbReference type="ChEBI" id="CHEBI:59789"/>
        <dbReference type="ChEBI" id="CHEBI:82833"/>
        <dbReference type="ChEBI" id="CHEBI:194443"/>
        <dbReference type="EC" id="2.4.99.17"/>
    </reaction>
</comment>
<dbReference type="GO" id="GO:0008616">
    <property type="term" value="P:tRNA queuosine(34) biosynthetic process"/>
    <property type="evidence" value="ECO:0007669"/>
    <property type="project" value="UniProtKB-UniRule"/>
</dbReference>
<evidence type="ECO:0000256" key="10">
    <source>
        <dbReference type="ARBA" id="ARBA00066503"/>
    </source>
</evidence>
<comment type="subcellular location">
    <subcellularLocation>
        <location evidence="1 13">Cytoplasm</location>
    </subcellularLocation>
</comment>
<gene>
    <name evidence="13" type="primary">queA</name>
    <name evidence="14" type="ORF">SAMN05660686_02747</name>
</gene>
<comment type="function">
    <text evidence="13">Transfers and isomerizes the ribose moiety from AdoMet to the 7-aminomethyl group of 7-deazaguanine (preQ1-tRNA) to give epoxyqueuosine (oQ-tRNA).</text>
</comment>
<keyword evidence="15" id="KW-1185">Reference proteome</keyword>
<comment type="subunit">
    <text evidence="3 13">Monomer.</text>
</comment>
<comment type="caution">
    <text evidence="14">The sequence shown here is derived from an EMBL/GenBank/DDBJ whole genome shotgun (WGS) entry which is preliminary data.</text>
</comment>
<dbReference type="FunFam" id="3.40.1780.10:FF:000001">
    <property type="entry name" value="S-adenosylmethionine:tRNA ribosyltransferase-isomerase"/>
    <property type="match status" value="1"/>
</dbReference>
<dbReference type="Pfam" id="PF02547">
    <property type="entry name" value="Queuosine_synth"/>
    <property type="match status" value="1"/>
</dbReference>
<dbReference type="InterPro" id="IPR042119">
    <property type="entry name" value="QueA_dom2"/>
</dbReference>
<dbReference type="GO" id="GO:0005737">
    <property type="term" value="C:cytoplasm"/>
    <property type="evidence" value="ECO:0007669"/>
    <property type="project" value="UniProtKB-SubCell"/>
</dbReference>
<evidence type="ECO:0000256" key="8">
    <source>
        <dbReference type="ARBA" id="ARBA00052751"/>
    </source>
</evidence>
<comment type="similarity">
    <text evidence="9 13">Belongs to the QueA family.</text>
</comment>
<keyword evidence="7 13" id="KW-0671">Queuosine biosynthesis</keyword>
<dbReference type="Proteomes" id="UP000198615">
    <property type="component" value="Unassembled WGS sequence"/>
</dbReference>
<evidence type="ECO:0000256" key="2">
    <source>
        <dbReference type="ARBA" id="ARBA00004691"/>
    </source>
</evidence>
<dbReference type="InterPro" id="IPR003699">
    <property type="entry name" value="QueA"/>
</dbReference>
<evidence type="ECO:0000256" key="11">
    <source>
        <dbReference type="ARBA" id="ARBA00069325"/>
    </source>
</evidence>
<dbReference type="NCBIfam" id="TIGR00113">
    <property type="entry name" value="queA"/>
    <property type="match status" value="1"/>
</dbReference>
<dbReference type="GO" id="GO:0051075">
    <property type="term" value="F:S-adenosylmethionine:tRNA ribosyltransferase-isomerase activity"/>
    <property type="evidence" value="ECO:0007669"/>
    <property type="project" value="UniProtKB-EC"/>
</dbReference>
<dbReference type="SUPFAM" id="SSF111337">
    <property type="entry name" value="QueA-like"/>
    <property type="match status" value="1"/>
</dbReference>
<dbReference type="NCBIfam" id="NF001140">
    <property type="entry name" value="PRK00147.1"/>
    <property type="match status" value="1"/>
</dbReference>
<protein>
    <recommendedName>
        <fullName evidence="11 13">S-adenosylmethionine:tRNA ribosyltransferase-isomerase</fullName>
        <ecNumber evidence="10 13">2.4.99.17</ecNumber>
    </recommendedName>
    <alternativeName>
        <fullName evidence="12 13">Queuosine biosynthesis protein QueA</fullName>
    </alternativeName>
</protein>
<evidence type="ECO:0000313" key="14">
    <source>
        <dbReference type="EMBL" id="SDF92616.1"/>
    </source>
</evidence>
<evidence type="ECO:0000256" key="7">
    <source>
        <dbReference type="ARBA" id="ARBA00022785"/>
    </source>
</evidence>
<keyword evidence="5 13" id="KW-0808">Transferase</keyword>
<organism evidence="14 15">
    <name type="scientific">Thalassobaculum litoreum DSM 18839</name>
    <dbReference type="NCBI Taxonomy" id="1123362"/>
    <lineage>
        <taxon>Bacteria</taxon>
        <taxon>Pseudomonadati</taxon>
        <taxon>Pseudomonadota</taxon>
        <taxon>Alphaproteobacteria</taxon>
        <taxon>Rhodospirillales</taxon>
        <taxon>Thalassobaculaceae</taxon>
        <taxon>Thalassobaculum</taxon>
    </lineage>
</organism>
<evidence type="ECO:0000256" key="6">
    <source>
        <dbReference type="ARBA" id="ARBA00022691"/>
    </source>
</evidence>
<dbReference type="PANTHER" id="PTHR30307:SF0">
    <property type="entry name" value="S-ADENOSYLMETHIONINE:TRNA RIBOSYLTRANSFERASE-ISOMERASE"/>
    <property type="match status" value="1"/>
</dbReference>
<evidence type="ECO:0000256" key="3">
    <source>
        <dbReference type="ARBA" id="ARBA00011245"/>
    </source>
</evidence>
<keyword evidence="14" id="KW-0413">Isomerase</keyword>
<dbReference type="AlphaFoldDB" id="A0A8G2BL64"/>
<dbReference type="HAMAP" id="MF_00113">
    <property type="entry name" value="QueA"/>
    <property type="match status" value="1"/>
</dbReference>
<evidence type="ECO:0000256" key="12">
    <source>
        <dbReference type="ARBA" id="ARBA00076160"/>
    </source>
</evidence>
<dbReference type="RefSeq" id="WP_093151081.1">
    <property type="nucleotide sequence ID" value="NZ_FNBW01000008.1"/>
</dbReference>
<keyword evidence="6 13" id="KW-0949">S-adenosyl-L-methionine</keyword>
<proteinExistence type="inferred from homology"/>
<keyword evidence="4 13" id="KW-0963">Cytoplasm</keyword>
<dbReference type="UniPathway" id="UPA00392"/>
<dbReference type="EMBL" id="FNBW01000008">
    <property type="protein sequence ID" value="SDF92616.1"/>
    <property type="molecule type" value="Genomic_DNA"/>
</dbReference>
<evidence type="ECO:0000256" key="1">
    <source>
        <dbReference type="ARBA" id="ARBA00004496"/>
    </source>
</evidence>
<dbReference type="Gene3D" id="2.40.10.240">
    <property type="entry name" value="QueA-like"/>
    <property type="match status" value="1"/>
</dbReference>
<evidence type="ECO:0000256" key="4">
    <source>
        <dbReference type="ARBA" id="ARBA00022490"/>
    </source>
</evidence>
<evidence type="ECO:0000256" key="13">
    <source>
        <dbReference type="HAMAP-Rule" id="MF_00113"/>
    </source>
</evidence>
<evidence type="ECO:0000256" key="9">
    <source>
        <dbReference type="ARBA" id="ARBA00061210"/>
    </source>
</evidence>
<dbReference type="InterPro" id="IPR042118">
    <property type="entry name" value="QueA_dom1"/>
</dbReference>
<accession>A0A8G2BL64</accession>
<dbReference type="Gene3D" id="3.40.1780.10">
    <property type="entry name" value="QueA-like"/>
    <property type="match status" value="1"/>
</dbReference>
<dbReference type="OrthoDB" id="9805933at2"/>
<evidence type="ECO:0000313" key="15">
    <source>
        <dbReference type="Proteomes" id="UP000198615"/>
    </source>
</evidence>
<dbReference type="InterPro" id="IPR036100">
    <property type="entry name" value="QueA_sf"/>
</dbReference>
<name>A0A8G2BL64_9PROT</name>
<reference evidence="14 15" key="1">
    <citation type="submission" date="2016-10" db="EMBL/GenBank/DDBJ databases">
        <authorList>
            <person name="Varghese N."/>
            <person name="Submissions S."/>
        </authorList>
    </citation>
    <scope>NUCLEOTIDE SEQUENCE [LARGE SCALE GENOMIC DNA]</scope>
    <source>
        <strain evidence="14 15">DSM 18839</strain>
    </source>
</reference>
<dbReference type="EC" id="2.4.99.17" evidence="10 13"/>
<dbReference type="PANTHER" id="PTHR30307">
    <property type="entry name" value="S-ADENOSYLMETHIONINE:TRNA RIBOSYLTRANSFERASE-ISOMERASE"/>
    <property type="match status" value="1"/>
</dbReference>
<sequence>MRVDLFDYTLPEERIARFPARPRESARLLDLTGGRMADRVVRDLPDLLRPGDLLLSNDTRVIPARLKGRRGAAGVEVTLHKRDGDAVWRAFARPAKKLRPGDRIVFAEDLAADVTDKGEAGEVTLAFSCGGPALMAALEAHGSMPLPPYIKRAAGEGAEDSQDYQTVFAARDGAVAAPTAGLHFTPALLQAVEAKGVKRALVTLHVGAGTFLPVKADDTDDHVMHTEWGEVSAETARAIAETRATGGRIVATGTTTLRVLEAAANDDGTVPAWSGDTDLFITPGYRFKAVDMLLTNFHLPKSTLLMLVSAFAGRERILAAYDHAIAQGYRFFSYGDACLLERTTP</sequence>
<comment type="pathway">
    <text evidence="2 13">tRNA modification; tRNA-queuosine biosynthesis.</text>
</comment>